<reference evidence="1" key="1">
    <citation type="submission" date="2021-02" db="EMBL/GenBank/DDBJ databases">
        <authorList>
            <person name="Dougan E. K."/>
            <person name="Rhodes N."/>
            <person name="Thang M."/>
            <person name="Chan C."/>
        </authorList>
    </citation>
    <scope>NUCLEOTIDE SEQUENCE</scope>
</reference>
<evidence type="ECO:0000313" key="1">
    <source>
        <dbReference type="EMBL" id="CAE8609215.1"/>
    </source>
</evidence>
<dbReference type="SUPFAM" id="SSF55021">
    <property type="entry name" value="ACT-like"/>
    <property type="match status" value="1"/>
</dbReference>
<dbReference type="Proteomes" id="UP000654075">
    <property type="component" value="Unassembled WGS sequence"/>
</dbReference>
<proteinExistence type="predicted"/>
<evidence type="ECO:0000313" key="2">
    <source>
        <dbReference type="Proteomes" id="UP000654075"/>
    </source>
</evidence>
<feature type="non-terminal residue" evidence="1">
    <location>
        <position position="1"/>
    </location>
</feature>
<protein>
    <submittedName>
        <fullName evidence="1">Uncharacterized protein</fullName>
    </submittedName>
</protein>
<dbReference type="EMBL" id="CAJNNV010024256">
    <property type="protein sequence ID" value="CAE8609215.1"/>
    <property type="molecule type" value="Genomic_DNA"/>
</dbReference>
<name>A0A813FBK2_POLGL</name>
<dbReference type="Pfam" id="PF13740">
    <property type="entry name" value="ACT_6"/>
    <property type="match status" value="1"/>
</dbReference>
<dbReference type="AlphaFoldDB" id="A0A813FBK2"/>
<sequence length="131" mass="13790">MEAANGDAGKGQNVLVIRGWGQDKPGIADTFMKVVAGADCKVLDMAQFLLGSSLMFTFVLQMPDESSIGLMKSLTSCSEDLGLQLSFHFPDGSQVDGDEGKDNEAVIVIVSPVAITPALLADLDAVLSEQK</sequence>
<comment type="caution">
    <text evidence="1">The sequence shown here is derived from an EMBL/GenBank/DDBJ whole genome shotgun (WGS) entry which is preliminary data.</text>
</comment>
<gene>
    <name evidence="1" type="ORF">PGLA1383_LOCUS27046</name>
</gene>
<accession>A0A813FBK2</accession>
<organism evidence="1 2">
    <name type="scientific">Polarella glacialis</name>
    <name type="common">Dinoflagellate</name>
    <dbReference type="NCBI Taxonomy" id="89957"/>
    <lineage>
        <taxon>Eukaryota</taxon>
        <taxon>Sar</taxon>
        <taxon>Alveolata</taxon>
        <taxon>Dinophyceae</taxon>
        <taxon>Suessiales</taxon>
        <taxon>Suessiaceae</taxon>
        <taxon>Polarella</taxon>
    </lineage>
</organism>
<dbReference type="InterPro" id="IPR045865">
    <property type="entry name" value="ACT-like_dom_sf"/>
</dbReference>
<dbReference type="Gene3D" id="3.30.70.260">
    <property type="match status" value="1"/>
</dbReference>
<keyword evidence="2" id="KW-1185">Reference proteome</keyword>